<dbReference type="Pfam" id="PF02447">
    <property type="entry name" value="GntP_permease"/>
    <property type="match status" value="1"/>
</dbReference>
<evidence type="ECO:0000313" key="2">
    <source>
        <dbReference type="EMBL" id="WFT75576.1"/>
    </source>
</evidence>
<keyword evidence="1" id="KW-0472">Membrane</keyword>
<sequence>MFGILLGLVVLMVLAYLGWSIIWVAPIAAGVVALTGGLDLLEAYKDSYMSGFVGFAKDWFPVFMLGAIFGKLMEDTGMARSVAVAFTKVIGTSRAILGVLVSAAVLTYGGVSLFVVVFAVYPLALSLFREANISRKLIPATVALGAFTFTMTAIPGTPQIQNLIPMEYFNTDPMAAPVMGIIAAIIMAVGGYLYLRWQEKKLTAKGEVFTEPKDKKIVEKVEDEKDPHFLLSVLPLLTVLITLNVFSWDVITALVAGIILIMLLNIDKFKRFIKSINSGANGSVIAIINTSAAVGFGTVVKEVPGFQRLTELLMGIKGNPLISEAIAVNILAGATGSASGGMGIALEALGDKYYQIAQNTGISPEAFHRIASLSSGGLDALPHNGAVLTLFAITGMTHKDSYKDIFVVAVLIPVISVAVVILLSSIGIL</sequence>
<feature type="transmembrane region" description="Helical" evidence="1">
    <location>
        <begin position="137"/>
        <end position="154"/>
    </location>
</feature>
<reference evidence="2 3" key="1">
    <citation type="submission" date="2023-04" db="EMBL/GenBank/DDBJ databases">
        <title>Genome sequence of Halobacillus naozhouensis KACC 21980.</title>
        <authorList>
            <person name="Kim S."/>
            <person name="Heo J."/>
            <person name="Kwon S.-W."/>
        </authorList>
    </citation>
    <scope>NUCLEOTIDE SEQUENCE [LARGE SCALE GENOMIC DNA]</scope>
    <source>
        <strain evidence="2 3">KCTC 13234</strain>
    </source>
</reference>
<keyword evidence="1" id="KW-1133">Transmembrane helix</keyword>
<feature type="transmembrane region" description="Helical" evidence="1">
    <location>
        <begin position="405"/>
        <end position="428"/>
    </location>
</feature>
<accession>A0ABY8J3Y5</accession>
<dbReference type="Proteomes" id="UP001221597">
    <property type="component" value="Chromosome"/>
</dbReference>
<keyword evidence="3" id="KW-1185">Reference proteome</keyword>
<gene>
    <name evidence="2" type="ORF">P9989_04065</name>
</gene>
<protein>
    <submittedName>
        <fullName evidence="2">GntP family permease</fullName>
    </submittedName>
</protein>
<feature type="transmembrane region" description="Helical" evidence="1">
    <location>
        <begin position="106"/>
        <end position="125"/>
    </location>
</feature>
<name>A0ABY8J3Y5_9BACI</name>
<feature type="transmembrane region" description="Helical" evidence="1">
    <location>
        <begin position="250"/>
        <end position="266"/>
    </location>
</feature>
<dbReference type="InterPro" id="IPR003474">
    <property type="entry name" value="Glcn_transporter"/>
</dbReference>
<evidence type="ECO:0000313" key="3">
    <source>
        <dbReference type="Proteomes" id="UP001221597"/>
    </source>
</evidence>
<evidence type="ECO:0000256" key="1">
    <source>
        <dbReference type="SAM" id="Phobius"/>
    </source>
</evidence>
<proteinExistence type="predicted"/>
<dbReference type="PANTHER" id="PTHR30354:SF7">
    <property type="entry name" value="BLL7963 PROTEIN"/>
    <property type="match status" value="1"/>
</dbReference>
<organism evidence="2 3">
    <name type="scientific">Halobacillus naozhouensis</name>
    <dbReference type="NCBI Taxonomy" id="554880"/>
    <lineage>
        <taxon>Bacteria</taxon>
        <taxon>Bacillati</taxon>
        <taxon>Bacillota</taxon>
        <taxon>Bacilli</taxon>
        <taxon>Bacillales</taxon>
        <taxon>Bacillaceae</taxon>
        <taxon>Halobacillus</taxon>
    </lineage>
</organism>
<dbReference type="RefSeq" id="WP_283077542.1">
    <property type="nucleotide sequence ID" value="NZ_CP121671.1"/>
</dbReference>
<keyword evidence="1" id="KW-0812">Transmembrane</keyword>
<feature type="transmembrane region" description="Helical" evidence="1">
    <location>
        <begin position="174"/>
        <end position="195"/>
    </location>
</feature>
<feature type="transmembrane region" description="Helical" evidence="1">
    <location>
        <begin position="228"/>
        <end position="244"/>
    </location>
</feature>
<feature type="transmembrane region" description="Helical" evidence="1">
    <location>
        <begin position="49"/>
        <end position="70"/>
    </location>
</feature>
<dbReference type="PANTHER" id="PTHR30354">
    <property type="entry name" value="GNT FAMILY GLUCONATE TRANSPORTER"/>
    <property type="match status" value="1"/>
</dbReference>
<dbReference type="EMBL" id="CP121671">
    <property type="protein sequence ID" value="WFT75576.1"/>
    <property type="molecule type" value="Genomic_DNA"/>
</dbReference>
<feature type="transmembrane region" description="Helical" evidence="1">
    <location>
        <begin position="82"/>
        <end position="100"/>
    </location>
</feature>